<gene>
    <name evidence="2" type="ORF">HKD20_07115</name>
</gene>
<sequence>MPDNEFRTLAEQVLEHLGKTGQRLVTVESCTGGLIAAALSDIPGSSDVLEGGFVTYSNALKMSAVSVPEAILAQYGAVSIQTAEAMANGGLLNARDADVAISVTGIAGPGGGSTFKPVGTVCFGRAVRKGPTTSVQCHFRGARAAIRAQSVHHALQMVLGAA</sequence>
<dbReference type="InterPro" id="IPR008136">
    <property type="entry name" value="CinA_C"/>
</dbReference>
<reference evidence="2" key="1">
    <citation type="submission" date="2020-04" db="EMBL/GenBank/DDBJ databases">
        <authorList>
            <person name="Sombolestani A."/>
        </authorList>
    </citation>
    <scope>NUCLEOTIDE SEQUENCE</scope>
    <source>
        <strain evidence="2">LMG1408</strain>
    </source>
</reference>
<feature type="domain" description="CinA C-terminal" evidence="1">
    <location>
        <begin position="8"/>
        <end position="159"/>
    </location>
</feature>
<accession>A0AB35APQ2</accession>
<dbReference type="Gene3D" id="3.90.950.20">
    <property type="entry name" value="CinA-like"/>
    <property type="match status" value="1"/>
</dbReference>
<dbReference type="RefSeq" id="WP_011253799.1">
    <property type="nucleotide sequence ID" value="NZ_BJNM01000009.1"/>
</dbReference>
<proteinExistence type="predicted"/>
<reference evidence="2" key="2">
    <citation type="submission" date="2023-10" db="EMBL/GenBank/DDBJ databases">
        <title>Description of novel Gluconobacter species.</title>
        <authorList>
            <person name="Cleenwerck I."/>
            <person name="Cnockaert M."/>
            <person name="Borremans W."/>
            <person name="Wieme A.D."/>
            <person name="De Vuyst L."/>
            <person name="Vandamme P."/>
        </authorList>
    </citation>
    <scope>NUCLEOTIDE SEQUENCE</scope>
    <source>
        <strain evidence="2">LMG1408</strain>
    </source>
</reference>
<dbReference type="AlphaFoldDB" id="A0AB35APQ2"/>
<name>A0AB35APQ2_GLUOY</name>
<comment type="caution">
    <text evidence="2">The sequence shown here is derived from an EMBL/GenBank/DDBJ whole genome shotgun (WGS) entry which is preliminary data.</text>
</comment>
<dbReference type="InterPro" id="IPR036653">
    <property type="entry name" value="CinA-like_C"/>
</dbReference>
<dbReference type="Pfam" id="PF02464">
    <property type="entry name" value="CinA"/>
    <property type="match status" value="1"/>
</dbReference>
<dbReference type="NCBIfam" id="TIGR00199">
    <property type="entry name" value="PncC_domain"/>
    <property type="match status" value="1"/>
</dbReference>
<evidence type="ECO:0000259" key="1">
    <source>
        <dbReference type="Pfam" id="PF02464"/>
    </source>
</evidence>
<evidence type="ECO:0000313" key="2">
    <source>
        <dbReference type="EMBL" id="MBF0856287.1"/>
    </source>
</evidence>
<protein>
    <submittedName>
        <fullName evidence="2">CinA family protein</fullName>
    </submittedName>
</protein>
<organism evidence="2 3">
    <name type="scientific">Gluconobacter oxydans</name>
    <name type="common">Gluconobacter suboxydans</name>
    <dbReference type="NCBI Taxonomy" id="442"/>
    <lineage>
        <taxon>Bacteria</taxon>
        <taxon>Pseudomonadati</taxon>
        <taxon>Pseudomonadota</taxon>
        <taxon>Alphaproteobacteria</taxon>
        <taxon>Acetobacterales</taxon>
        <taxon>Acetobacteraceae</taxon>
        <taxon>Gluconobacter</taxon>
    </lineage>
</organism>
<dbReference type="SUPFAM" id="SSF142433">
    <property type="entry name" value="CinA-like"/>
    <property type="match status" value="1"/>
</dbReference>
<dbReference type="Proteomes" id="UP000603665">
    <property type="component" value="Unassembled WGS sequence"/>
</dbReference>
<dbReference type="EMBL" id="JABCQL010000010">
    <property type="protein sequence ID" value="MBF0856287.1"/>
    <property type="molecule type" value="Genomic_DNA"/>
</dbReference>
<evidence type="ECO:0000313" key="3">
    <source>
        <dbReference type="Proteomes" id="UP000603665"/>
    </source>
</evidence>